<feature type="repeat" description="Solcar" evidence="12">
    <location>
        <begin position="205"/>
        <end position="290"/>
    </location>
</feature>
<dbReference type="InterPro" id="IPR011992">
    <property type="entry name" value="EF-hand-dom_pair"/>
</dbReference>
<evidence type="ECO:0000259" key="14">
    <source>
        <dbReference type="PROSITE" id="PS50222"/>
    </source>
</evidence>
<dbReference type="InterPro" id="IPR023395">
    <property type="entry name" value="MCP_dom_sf"/>
</dbReference>
<name>A0AAD9KW34_RIDPI</name>
<sequence length="486" mass="55040">MVIHHHCTDVKLSEKEERELSDLFNQLDVNRDGKIDVKDLTAAFRNLDVPHYPGHVKVFFEHYDSDRSGHITFTEFVTYMVEHEKQLKLSFQQLDHKNDGMIDADELMTVFSNMGVNIDRTEANRLLSSLRFVVKRLHIRTAQINWLDKENTLQVTWEEWRDYFRLHPTTDLMGMVHNWRHGTIIDVGESLLVPDDFTEQELKTGMWWRHLLAGGAAGILSRTCTAPLDRLKVILQVHGNKHDIKMASGFRHMVQEGGYRSLWRGNGINVIKIAPESALKFMVYEQIKRLMKADPSQELGIMQRFAAGSLAGVCAQTAIYPMEVLKTRLVLRKTGQYSGISDCAHKVYAADGIKSFYRGYLPNIIGIIPYAGIDLAIYETLKGLYTERHPTNEDPGVLVQLACGTTSSTCGQLASYPLALVRTKLQAKVEGAADTMVGMFRTILENEGPRGLYRGITPNFIKVAPAVSISYVVYEHVRKLLGVEMT</sequence>
<evidence type="ECO:0000256" key="8">
    <source>
        <dbReference type="ARBA" id="ARBA00022837"/>
    </source>
</evidence>
<keyword evidence="10" id="KW-0496">Mitochondrion</keyword>
<dbReference type="InterPro" id="IPR002048">
    <property type="entry name" value="EF_hand_dom"/>
</dbReference>
<proteinExistence type="inferred from homology"/>
<dbReference type="Gene3D" id="1.50.40.10">
    <property type="entry name" value="Mitochondrial carrier domain"/>
    <property type="match status" value="1"/>
</dbReference>
<dbReference type="PROSITE" id="PS50222">
    <property type="entry name" value="EF_HAND_2"/>
    <property type="match status" value="2"/>
</dbReference>
<evidence type="ECO:0000256" key="11">
    <source>
        <dbReference type="ARBA" id="ARBA00023136"/>
    </source>
</evidence>
<dbReference type="GO" id="GO:0005743">
    <property type="term" value="C:mitochondrial inner membrane"/>
    <property type="evidence" value="ECO:0007669"/>
    <property type="project" value="UniProtKB-SubCell"/>
</dbReference>
<dbReference type="SUPFAM" id="SSF103506">
    <property type="entry name" value="Mitochondrial carrier"/>
    <property type="match status" value="1"/>
</dbReference>
<evidence type="ECO:0000256" key="7">
    <source>
        <dbReference type="ARBA" id="ARBA00022792"/>
    </source>
</evidence>
<dbReference type="PANTHER" id="PTHR24089">
    <property type="entry name" value="SOLUTE CARRIER FAMILY 25"/>
    <property type="match status" value="1"/>
</dbReference>
<evidence type="ECO:0000256" key="6">
    <source>
        <dbReference type="ARBA" id="ARBA00022737"/>
    </source>
</evidence>
<dbReference type="InterPro" id="IPR002067">
    <property type="entry name" value="MCP"/>
</dbReference>
<comment type="subcellular location">
    <subcellularLocation>
        <location evidence="1">Mitochondrion inner membrane</location>
        <topology evidence="1">Multi-pass membrane protein</topology>
    </subcellularLocation>
</comment>
<keyword evidence="5" id="KW-0479">Metal-binding</keyword>
<dbReference type="Pfam" id="PF00153">
    <property type="entry name" value="Mito_carr"/>
    <property type="match status" value="3"/>
</dbReference>
<feature type="domain" description="EF-hand" evidence="14">
    <location>
        <begin position="82"/>
        <end position="117"/>
    </location>
</feature>
<evidence type="ECO:0000256" key="13">
    <source>
        <dbReference type="RuleBase" id="RU000488"/>
    </source>
</evidence>
<keyword evidence="16" id="KW-1185">Reference proteome</keyword>
<dbReference type="Proteomes" id="UP001209878">
    <property type="component" value="Unassembled WGS sequence"/>
</dbReference>
<dbReference type="Pfam" id="PF13499">
    <property type="entry name" value="EF-hand_7"/>
    <property type="match status" value="1"/>
</dbReference>
<accession>A0AAD9KW34</accession>
<keyword evidence="6" id="KW-0677">Repeat</keyword>
<keyword evidence="3 13" id="KW-0813">Transport</keyword>
<evidence type="ECO:0000256" key="2">
    <source>
        <dbReference type="ARBA" id="ARBA00006375"/>
    </source>
</evidence>
<dbReference type="FunFam" id="1.50.40.10:FF:000003">
    <property type="entry name" value="Putative calcium-binding mitochondrial carrier protein scamc-2"/>
    <property type="match status" value="1"/>
</dbReference>
<evidence type="ECO:0000256" key="3">
    <source>
        <dbReference type="ARBA" id="ARBA00022448"/>
    </source>
</evidence>
<keyword evidence="7" id="KW-0999">Mitochondrion inner membrane</keyword>
<keyword evidence="9" id="KW-1133">Transmembrane helix</keyword>
<comment type="similarity">
    <text evidence="2 13">Belongs to the mitochondrial carrier (TC 2.A.29) family.</text>
</comment>
<dbReference type="Gene3D" id="1.10.238.10">
    <property type="entry name" value="EF-hand"/>
    <property type="match status" value="2"/>
</dbReference>
<dbReference type="GO" id="GO:0055085">
    <property type="term" value="P:transmembrane transport"/>
    <property type="evidence" value="ECO:0007669"/>
    <property type="project" value="InterPro"/>
</dbReference>
<dbReference type="PRINTS" id="PR00926">
    <property type="entry name" value="MITOCARRIER"/>
</dbReference>
<evidence type="ECO:0000313" key="15">
    <source>
        <dbReference type="EMBL" id="KAK2178456.1"/>
    </source>
</evidence>
<evidence type="ECO:0000256" key="5">
    <source>
        <dbReference type="ARBA" id="ARBA00022723"/>
    </source>
</evidence>
<gene>
    <name evidence="15" type="ORF">NP493_543g03000</name>
</gene>
<dbReference type="InterPro" id="IPR018108">
    <property type="entry name" value="MCP_transmembrane"/>
</dbReference>
<feature type="repeat" description="Solcar" evidence="12">
    <location>
        <begin position="395"/>
        <end position="480"/>
    </location>
</feature>
<dbReference type="AlphaFoldDB" id="A0AAD9KW34"/>
<feature type="repeat" description="Solcar" evidence="12">
    <location>
        <begin position="299"/>
        <end position="384"/>
    </location>
</feature>
<dbReference type="PROSITE" id="PS00018">
    <property type="entry name" value="EF_HAND_1"/>
    <property type="match status" value="1"/>
</dbReference>
<organism evidence="15 16">
    <name type="scientific">Ridgeia piscesae</name>
    <name type="common">Tubeworm</name>
    <dbReference type="NCBI Taxonomy" id="27915"/>
    <lineage>
        <taxon>Eukaryota</taxon>
        <taxon>Metazoa</taxon>
        <taxon>Spiralia</taxon>
        <taxon>Lophotrochozoa</taxon>
        <taxon>Annelida</taxon>
        <taxon>Polychaeta</taxon>
        <taxon>Sedentaria</taxon>
        <taxon>Canalipalpata</taxon>
        <taxon>Sabellida</taxon>
        <taxon>Siboglinidae</taxon>
        <taxon>Ridgeia</taxon>
    </lineage>
</organism>
<protein>
    <recommendedName>
        <fullName evidence="14">EF-hand domain-containing protein</fullName>
    </recommendedName>
</protein>
<keyword evidence="8" id="KW-0106">Calcium</keyword>
<evidence type="ECO:0000256" key="12">
    <source>
        <dbReference type="PROSITE-ProRule" id="PRU00282"/>
    </source>
</evidence>
<evidence type="ECO:0000256" key="4">
    <source>
        <dbReference type="ARBA" id="ARBA00022692"/>
    </source>
</evidence>
<dbReference type="InterPro" id="IPR018247">
    <property type="entry name" value="EF_Hand_1_Ca_BS"/>
</dbReference>
<keyword evidence="4 12" id="KW-0812">Transmembrane</keyword>
<reference evidence="15" key="1">
    <citation type="journal article" date="2023" name="Mol. Biol. Evol.">
        <title>Third-Generation Sequencing Reveals the Adaptive Role of the Epigenome in Three Deep-Sea Polychaetes.</title>
        <authorList>
            <person name="Perez M."/>
            <person name="Aroh O."/>
            <person name="Sun Y."/>
            <person name="Lan Y."/>
            <person name="Juniper S.K."/>
            <person name="Young C.R."/>
            <person name="Angers B."/>
            <person name="Qian P.Y."/>
        </authorList>
    </citation>
    <scope>NUCLEOTIDE SEQUENCE</scope>
    <source>
        <strain evidence="15">R07B-5</strain>
    </source>
</reference>
<dbReference type="EMBL" id="JAODUO010000543">
    <property type="protein sequence ID" value="KAK2178456.1"/>
    <property type="molecule type" value="Genomic_DNA"/>
</dbReference>
<dbReference type="Pfam" id="PF13202">
    <property type="entry name" value="EF-hand_5"/>
    <property type="match status" value="1"/>
</dbReference>
<dbReference type="SUPFAM" id="SSF47473">
    <property type="entry name" value="EF-hand"/>
    <property type="match status" value="1"/>
</dbReference>
<evidence type="ECO:0000256" key="9">
    <source>
        <dbReference type="ARBA" id="ARBA00022989"/>
    </source>
</evidence>
<evidence type="ECO:0000256" key="1">
    <source>
        <dbReference type="ARBA" id="ARBA00004448"/>
    </source>
</evidence>
<keyword evidence="11 12" id="KW-0472">Membrane</keyword>
<feature type="domain" description="EF-hand" evidence="14">
    <location>
        <begin position="15"/>
        <end position="50"/>
    </location>
</feature>
<dbReference type="PROSITE" id="PS50920">
    <property type="entry name" value="SOLCAR"/>
    <property type="match status" value="3"/>
</dbReference>
<evidence type="ECO:0000313" key="16">
    <source>
        <dbReference type="Proteomes" id="UP001209878"/>
    </source>
</evidence>
<dbReference type="GO" id="GO:0005509">
    <property type="term" value="F:calcium ion binding"/>
    <property type="evidence" value="ECO:0007669"/>
    <property type="project" value="InterPro"/>
</dbReference>
<dbReference type="SMART" id="SM00054">
    <property type="entry name" value="EFh"/>
    <property type="match status" value="3"/>
</dbReference>
<comment type="caution">
    <text evidence="15">The sequence shown here is derived from an EMBL/GenBank/DDBJ whole genome shotgun (WGS) entry which is preliminary data.</text>
</comment>
<dbReference type="FunFam" id="1.10.238.10:FF:000028">
    <property type="entry name" value="Putative calcium-binding mitochondrial carrier protein scamc-2"/>
    <property type="match status" value="1"/>
</dbReference>
<evidence type="ECO:0000256" key="10">
    <source>
        <dbReference type="ARBA" id="ARBA00023128"/>
    </source>
</evidence>